<dbReference type="EMBL" id="NCSJ02000048">
    <property type="protein sequence ID" value="RFU32772.1"/>
    <property type="molecule type" value="Genomic_DNA"/>
</dbReference>
<dbReference type="Gene3D" id="3.30.450.30">
    <property type="entry name" value="Dynein light chain 2a, cytoplasmic"/>
    <property type="match status" value="1"/>
</dbReference>
<name>A0A3E2HHZ0_SCYLI</name>
<evidence type="ECO:0000313" key="2">
    <source>
        <dbReference type="EMBL" id="RFU32772.1"/>
    </source>
</evidence>
<accession>A0A3E2HHZ0</accession>
<protein>
    <submittedName>
        <fullName evidence="2">Uncharacterized protein</fullName>
    </submittedName>
</protein>
<evidence type="ECO:0000313" key="3">
    <source>
        <dbReference type="Proteomes" id="UP000258309"/>
    </source>
</evidence>
<gene>
    <name evidence="2" type="ORF">B7463_g3539</name>
</gene>
<proteinExistence type="predicted"/>
<feature type="compositionally biased region" description="Gly residues" evidence="1">
    <location>
        <begin position="183"/>
        <end position="194"/>
    </location>
</feature>
<organism evidence="2 3">
    <name type="scientific">Scytalidium lignicola</name>
    <name type="common">Hyphomycete</name>
    <dbReference type="NCBI Taxonomy" id="5539"/>
    <lineage>
        <taxon>Eukaryota</taxon>
        <taxon>Fungi</taxon>
        <taxon>Dikarya</taxon>
        <taxon>Ascomycota</taxon>
        <taxon>Pezizomycotina</taxon>
        <taxon>Leotiomycetes</taxon>
        <taxon>Leotiomycetes incertae sedis</taxon>
        <taxon>Scytalidium</taxon>
    </lineage>
</organism>
<feature type="region of interest" description="Disordered" evidence="1">
    <location>
        <begin position="126"/>
        <end position="166"/>
    </location>
</feature>
<dbReference type="Proteomes" id="UP000258309">
    <property type="component" value="Unassembled WGS sequence"/>
</dbReference>
<comment type="caution">
    <text evidence="2">The sequence shown here is derived from an EMBL/GenBank/DDBJ whole genome shotgun (WGS) entry which is preliminary data.</text>
</comment>
<feature type="compositionally biased region" description="Low complexity" evidence="1">
    <location>
        <begin position="126"/>
        <end position="149"/>
    </location>
</feature>
<evidence type="ECO:0000256" key="1">
    <source>
        <dbReference type="SAM" id="MobiDB-lite"/>
    </source>
</evidence>
<feature type="non-terminal residue" evidence="2">
    <location>
        <position position="1"/>
    </location>
</feature>
<dbReference type="AlphaFoldDB" id="A0A3E2HHZ0"/>
<feature type="non-terminal residue" evidence="2">
    <location>
        <position position="244"/>
    </location>
</feature>
<feature type="region of interest" description="Disordered" evidence="1">
    <location>
        <begin position="182"/>
        <end position="210"/>
    </location>
</feature>
<keyword evidence="3" id="KW-1185">Reference proteome</keyword>
<dbReference type="OrthoDB" id="271745at2759"/>
<dbReference type="OMA" id="ICMGGEE"/>
<sequence>MLLTKRLSTFLNNNTTPQIHTLLLITPIGKLLSSASPSPASVLRTQSTLACSLWNLYSPYQPSTANLVSAALPQDPDQNSGDGGRIRSGSLGKDINCIVIQLEHGIMVIRALKCGLLFAAIGHSSSSAQMQPPHSPQSHYQQSFVASSHSPPPSSPDPQTESHHEAHENPLLLQLPIQTSSGVGAGVGGGGGGSTAPSEAGSTITNASIGSPATIFGMKRQTEELAKWLDGKLEGFKLSPSEGR</sequence>
<dbReference type="STRING" id="5539.A0A3E2HHZ0"/>
<reference evidence="2 3" key="1">
    <citation type="submission" date="2018-05" db="EMBL/GenBank/DDBJ databases">
        <title>Draft genome sequence of Scytalidium lignicola DSM 105466, a ubiquitous saprotrophic fungus.</title>
        <authorList>
            <person name="Buettner E."/>
            <person name="Gebauer A.M."/>
            <person name="Hofrichter M."/>
            <person name="Liers C."/>
            <person name="Kellner H."/>
        </authorList>
    </citation>
    <scope>NUCLEOTIDE SEQUENCE [LARGE SCALE GENOMIC DNA]</scope>
    <source>
        <strain evidence="2 3">DSM 105466</strain>
    </source>
</reference>